<evidence type="ECO:0000313" key="7">
    <source>
        <dbReference type="Proteomes" id="UP000626148"/>
    </source>
</evidence>
<dbReference type="InterPro" id="IPR011078">
    <property type="entry name" value="PyrdxlP_homeostasis"/>
</dbReference>
<evidence type="ECO:0000256" key="1">
    <source>
        <dbReference type="ARBA" id="ARBA00022898"/>
    </source>
</evidence>
<evidence type="ECO:0000256" key="3">
    <source>
        <dbReference type="PIRSR" id="PIRSR004848-1"/>
    </source>
</evidence>
<keyword evidence="7" id="KW-1185">Reference proteome</keyword>
<organism evidence="6 7">
    <name type="scientific">Saccharospirillum salsuginis</name>
    <dbReference type="NCBI Taxonomy" id="418750"/>
    <lineage>
        <taxon>Bacteria</taxon>
        <taxon>Pseudomonadati</taxon>
        <taxon>Pseudomonadota</taxon>
        <taxon>Gammaproteobacteria</taxon>
        <taxon>Oceanospirillales</taxon>
        <taxon>Saccharospirillaceae</taxon>
        <taxon>Saccharospirillum</taxon>
    </lineage>
</organism>
<dbReference type="FunFam" id="3.20.20.10:FF:000018">
    <property type="entry name" value="Pyridoxal phosphate homeostasis protein"/>
    <property type="match status" value="1"/>
</dbReference>
<reference evidence="6" key="2">
    <citation type="submission" date="2020-09" db="EMBL/GenBank/DDBJ databases">
        <authorList>
            <person name="Sun Q."/>
            <person name="Kim S."/>
        </authorList>
    </citation>
    <scope>NUCLEOTIDE SEQUENCE</scope>
    <source>
        <strain evidence="6">KCTC 22169</strain>
    </source>
</reference>
<reference evidence="6" key="1">
    <citation type="journal article" date="2014" name="Int. J. Syst. Evol. Microbiol.">
        <title>Complete genome sequence of Corynebacterium casei LMG S-19264T (=DSM 44701T), isolated from a smear-ripened cheese.</title>
        <authorList>
            <consortium name="US DOE Joint Genome Institute (JGI-PGF)"/>
            <person name="Walter F."/>
            <person name="Albersmeier A."/>
            <person name="Kalinowski J."/>
            <person name="Ruckert C."/>
        </authorList>
    </citation>
    <scope>NUCLEOTIDE SEQUENCE</scope>
    <source>
        <strain evidence="6">KCTC 22169</strain>
    </source>
</reference>
<dbReference type="GO" id="GO:0030170">
    <property type="term" value="F:pyridoxal phosphate binding"/>
    <property type="evidence" value="ECO:0007669"/>
    <property type="project" value="UniProtKB-UniRule"/>
</dbReference>
<evidence type="ECO:0000313" key="6">
    <source>
        <dbReference type="EMBL" id="GGX42974.1"/>
    </source>
</evidence>
<dbReference type="RefSeq" id="WP_189607118.1">
    <property type="nucleotide sequence ID" value="NZ_BMXR01000002.1"/>
</dbReference>
<dbReference type="Gene3D" id="3.20.20.10">
    <property type="entry name" value="Alanine racemase"/>
    <property type="match status" value="1"/>
</dbReference>
<protein>
    <recommendedName>
        <fullName evidence="2">Pyridoxal phosphate homeostasis protein</fullName>
        <shortName evidence="2">PLP homeostasis protein</shortName>
    </recommendedName>
</protein>
<name>A0A918N7C6_9GAMM</name>
<feature type="modified residue" description="N6-(pyridoxal phosphate)lysine" evidence="2 3">
    <location>
        <position position="42"/>
    </location>
</feature>
<dbReference type="InterPro" id="IPR029066">
    <property type="entry name" value="PLP-binding_barrel"/>
</dbReference>
<comment type="similarity">
    <text evidence="2 4">Belongs to the pyridoxal phosphate-binding protein YggS/PROSC family.</text>
</comment>
<dbReference type="Pfam" id="PF01168">
    <property type="entry name" value="Ala_racemase_N"/>
    <property type="match status" value="1"/>
</dbReference>
<gene>
    <name evidence="6" type="primary">yggS</name>
    <name evidence="6" type="ORF">GCM10007392_07040</name>
</gene>
<evidence type="ECO:0000259" key="5">
    <source>
        <dbReference type="Pfam" id="PF01168"/>
    </source>
</evidence>
<dbReference type="AlphaFoldDB" id="A0A918N7C6"/>
<evidence type="ECO:0000256" key="2">
    <source>
        <dbReference type="HAMAP-Rule" id="MF_02087"/>
    </source>
</evidence>
<sequence length="234" mass="25589">MNSEPHANAIADNLASVKARIRSACERAGRSADDVTLVAVSKTWPLADLLAAVSAGATDLGENYVQESVDKVDAWSGPRPVWHFIGPLQSNKTRAIAERFDWVQTIDRLKIARRLSDQRPESIPPLNVCLQVNISRDPAKSGVTPDEVTELARSVSELPRLRLAGLMAIPALDLPEAELKAQFLQLKSLRDTLITDFPDCQALSMGMSQDFEIAIECGATHVRVGSAIFGQRHR</sequence>
<dbReference type="PANTHER" id="PTHR10146">
    <property type="entry name" value="PROLINE SYNTHETASE CO-TRANSCRIBED BACTERIAL HOMOLOG PROTEIN"/>
    <property type="match status" value="1"/>
</dbReference>
<comment type="function">
    <text evidence="2">Pyridoxal 5'-phosphate (PLP)-binding protein, which is involved in PLP homeostasis.</text>
</comment>
<dbReference type="EMBL" id="BMXR01000002">
    <property type="protein sequence ID" value="GGX42974.1"/>
    <property type="molecule type" value="Genomic_DNA"/>
</dbReference>
<dbReference type="NCBIfam" id="TIGR00044">
    <property type="entry name" value="YggS family pyridoxal phosphate-dependent enzyme"/>
    <property type="match status" value="1"/>
</dbReference>
<feature type="domain" description="Alanine racemase N-terminal" evidence="5">
    <location>
        <begin position="13"/>
        <end position="232"/>
    </location>
</feature>
<keyword evidence="1 2" id="KW-0663">Pyridoxal phosphate</keyword>
<dbReference type="InterPro" id="IPR001608">
    <property type="entry name" value="Ala_racemase_N"/>
</dbReference>
<evidence type="ECO:0000256" key="4">
    <source>
        <dbReference type="RuleBase" id="RU004514"/>
    </source>
</evidence>
<dbReference type="SUPFAM" id="SSF51419">
    <property type="entry name" value="PLP-binding barrel"/>
    <property type="match status" value="1"/>
</dbReference>
<dbReference type="CDD" id="cd06824">
    <property type="entry name" value="PLPDE_III_Yggs_like"/>
    <property type="match status" value="1"/>
</dbReference>
<dbReference type="HAMAP" id="MF_02087">
    <property type="entry name" value="PLP_homeostasis"/>
    <property type="match status" value="1"/>
</dbReference>
<dbReference type="PANTHER" id="PTHR10146:SF14">
    <property type="entry name" value="PYRIDOXAL PHOSPHATE HOMEOSTASIS PROTEIN"/>
    <property type="match status" value="1"/>
</dbReference>
<comment type="caution">
    <text evidence="6">The sequence shown here is derived from an EMBL/GenBank/DDBJ whole genome shotgun (WGS) entry which is preliminary data.</text>
</comment>
<dbReference type="Proteomes" id="UP000626148">
    <property type="component" value="Unassembled WGS sequence"/>
</dbReference>
<accession>A0A918N7C6</accession>
<dbReference type="PIRSF" id="PIRSF004848">
    <property type="entry name" value="YBL036c_PLPDEIII"/>
    <property type="match status" value="1"/>
</dbReference>
<dbReference type="PROSITE" id="PS01211">
    <property type="entry name" value="UPF0001"/>
    <property type="match status" value="1"/>
</dbReference>
<comment type="cofactor">
    <cofactor evidence="3">
        <name>pyridoxal 5'-phosphate</name>
        <dbReference type="ChEBI" id="CHEBI:597326"/>
    </cofactor>
</comment>
<proteinExistence type="inferred from homology"/>